<dbReference type="WBParaSite" id="jg22111">
    <property type="protein sequence ID" value="jg22111"/>
    <property type="gene ID" value="jg22111"/>
</dbReference>
<dbReference type="InterPro" id="IPR013209">
    <property type="entry name" value="LNS2"/>
</dbReference>
<evidence type="ECO:0000313" key="4">
    <source>
        <dbReference type="WBParaSite" id="jg22111"/>
    </source>
</evidence>
<dbReference type="GO" id="GO:0019432">
    <property type="term" value="P:triglyceride biosynthetic process"/>
    <property type="evidence" value="ECO:0007669"/>
    <property type="project" value="TreeGrafter"/>
</dbReference>
<feature type="region of interest" description="Disordered" evidence="1">
    <location>
        <begin position="1"/>
        <end position="40"/>
    </location>
</feature>
<feature type="region of interest" description="Disordered" evidence="1">
    <location>
        <begin position="107"/>
        <end position="131"/>
    </location>
</feature>
<dbReference type="Pfam" id="PF08235">
    <property type="entry name" value="LNS2"/>
    <property type="match status" value="2"/>
</dbReference>
<dbReference type="PANTHER" id="PTHR12181">
    <property type="entry name" value="LIPIN"/>
    <property type="match status" value="1"/>
</dbReference>
<feature type="compositionally biased region" description="Polar residues" evidence="1">
    <location>
        <begin position="157"/>
        <end position="184"/>
    </location>
</feature>
<sequence length="980" mass="107139">MRRRAGTRGNSPGPGSFSDSELEARRLSAPAAHAETEWKWGEIPESTKVKEAKKLQQIDDGSSKRNAYIWSWFSWSKRDSAAAQQSADTGLVDANVVAASSSVTVPANSTSLSSKASVSEPALIKSKSRSKEDTGLYLEDIADDPTKMAKYFGKRSGTASVSSNVDSGTGVSLNPSLGTSPCSPSALSLIDEPIESSTPDKEEMTPTTEEISTAIQKDKALEQELLAGTDEHASTPRTIEAAEVEAGNTAVDLAKERGGSETPIANAEVAAEKTDQIKRRYDSGNSALSSASDFALSDEEIASIEMVTAEYKRSLRLSSDQLKSLRLQYGSNEARFRHSLVFLPHIFAEVGRANSHIRHRWNHNQSDVLGHVIPAIGGTWAHTGVAELYTHIKSNGYRMIYLSSRAIGLSHHTKNYLKNVKQGTKKLPDGPVLLSPTSVLMALRKEVIERRPDEFKIACLSDLKALFPAKQPFFAGFGNRPTDVKSYMAVGIPPERILIINPSGIVSRADRIGYSSDYASMANNIVDYIFPPIGSMNTINNTSLRIGYLITPWGISANACSKIVDEGLDEYIRKNSEVRKKSQETPTTEEISTAIQKDKALEQELLAGTDEHASTPRTIEAAEVEAGNTAVDLAKERGGSETPIANAEVAAEKTDQIKRRYDSGNSALSSASDFALSDEEIASIEMVTAEYKRSLRLSSDQLKSLRLQYGSNEARFSITTKFQGTAWCSCHIYLLKWDEQIVISDIDGTITKSDVLGHVIPAIGGTWAHTGVAELYTHIKSNGYRMIYLSSRAIGLSHHTKNYLKNVKQGTKKLPDGPVLLSPTSVLMALRKEVIERRPDEFKIACLSDLKALFPAKQPFFAGFGNRPTVRCQILHGSGHSPERILIINPSGIVSRADRIGYSSDYASMANNIVDYIFPPIGSMNTINNTSFEDSLITPWGISANACSKIVDEGLDEYIRKNSEVRKKSQEVRKKSETRK</sequence>
<proteinExistence type="predicted"/>
<dbReference type="Proteomes" id="UP000887574">
    <property type="component" value="Unplaced"/>
</dbReference>
<feature type="domain" description="LNS2/PITP" evidence="2">
    <location>
        <begin position="365"/>
        <end position="509"/>
    </location>
</feature>
<dbReference type="SMART" id="SM00775">
    <property type="entry name" value="LNS2"/>
    <property type="match status" value="2"/>
</dbReference>
<organism evidence="3 4">
    <name type="scientific">Ditylenchus dipsaci</name>
    <dbReference type="NCBI Taxonomy" id="166011"/>
    <lineage>
        <taxon>Eukaryota</taxon>
        <taxon>Metazoa</taxon>
        <taxon>Ecdysozoa</taxon>
        <taxon>Nematoda</taxon>
        <taxon>Chromadorea</taxon>
        <taxon>Rhabditida</taxon>
        <taxon>Tylenchina</taxon>
        <taxon>Tylenchomorpha</taxon>
        <taxon>Sphaerularioidea</taxon>
        <taxon>Anguinidae</taxon>
        <taxon>Anguininae</taxon>
        <taxon>Ditylenchus</taxon>
    </lineage>
</organism>
<dbReference type="GO" id="GO:0005634">
    <property type="term" value="C:nucleus"/>
    <property type="evidence" value="ECO:0007669"/>
    <property type="project" value="TreeGrafter"/>
</dbReference>
<feature type="domain" description="LNS2/PITP" evidence="2">
    <location>
        <begin position="741"/>
        <end position="897"/>
    </location>
</feature>
<dbReference type="SUPFAM" id="SSF56784">
    <property type="entry name" value="HAD-like"/>
    <property type="match status" value="2"/>
</dbReference>
<dbReference type="PANTHER" id="PTHR12181:SF12">
    <property type="entry name" value="PHOSPHATIDATE PHOSPHATASE"/>
    <property type="match status" value="1"/>
</dbReference>
<dbReference type="InterPro" id="IPR036412">
    <property type="entry name" value="HAD-like_sf"/>
</dbReference>
<dbReference type="AlphaFoldDB" id="A0A915DRG5"/>
<dbReference type="InterPro" id="IPR026058">
    <property type="entry name" value="LIPIN"/>
</dbReference>
<protein>
    <submittedName>
        <fullName evidence="4">LNS2/PITP domain-containing protein</fullName>
    </submittedName>
</protein>
<dbReference type="GO" id="GO:0032869">
    <property type="term" value="P:cellular response to insulin stimulus"/>
    <property type="evidence" value="ECO:0007669"/>
    <property type="project" value="TreeGrafter"/>
</dbReference>
<dbReference type="GO" id="GO:0009062">
    <property type="term" value="P:fatty acid catabolic process"/>
    <property type="evidence" value="ECO:0007669"/>
    <property type="project" value="TreeGrafter"/>
</dbReference>
<dbReference type="InterPro" id="IPR031315">
    <property type="entry name" value="LNS2/PITP"/>
</dbReference>
<evidence type="ECO:0000313" key="3">
    <source>
        <dbReference type="Proteomes" id="UP000887574"/>
    </source>
</evidence>
<evidence type="ECO:0000256" key="1">
    <source>
        <dbReference type="SAM" id="MobiDB-lite"/>
    </source>
</evidence>
<dbReference type="GO" id="GO:0045944">
    <property type="term" value="P:positive regulation of transcription by RNA polymerase II"/>
    <property type="evidence" value="ECO:0007669"/>
    <property type="project" value="TreeGrafter"/>
</dbReference>
<accession>A0A915DRG5</accession>
<dbReference type="GO" id="GO:0008195">
    <property type="term" value="F:phosphatidate phosphatase activity"/>
    <property type="evidence" value="ECO:0007669"/>
    <property type="project" value="TreeGrafter"/>
</dbReference>
<reference evidence="4" key="1">
    <citation type="submission" date="2022-11" db="UniProtKB">
        <authorList>
            <consortium name="WormBaseParasite"/>
        </authorList>
    </citation>
    <scope>IDENTIFICATION</scope>
</reference>
<keyword evidence="3" id="KW-1185">Reference proteome</keyword>
<feature type="region of interest" description="Disordered" evidence="1">
    <location>
        <begin position="155"/>
        <end position="184"/>
    </location>
</feature>
<name>A0A915DRG5_9BILA</name>
<evidence type="ECO:0000259" key="2">
    <source>
        <dbReference type="SMART" id="SM00775"/>
    </source>
</evidence>
<dbReference type="GO" id="GO:0003713">
    <property type="term" value="F:transcription coactivator activity"/>
    <property type="evidence" value="ECO:0007669"/>
    <property type="project" value="TreeGrafter"/>
</dbReference>